<dbReference type="EMBL" id="AK298559">
    <property type="protein sequence ID" value="BAH12814.1"/>
    <property type="molecule type" value="mRNA"/>
</dbReference>
<dbReference type="PeptideAtlas" id="B7Z578"/>
<evidence type="ECO:0000313" key="3">
    <source>
        <dbReference type="EMBL" id="BAH14674.1"/>
    </source>
</evidence>
<name>B7Z578_HUMAN</name>
<reference evidence="3" key="2">
    <citation type="submission" date="2008-01" db="EMBL/GenBank/DDBJ databases">
        <title>NEDO human cDNA sequencing project.</title>
        <authorList>
            <person name="Wakamatsu A."/>
            <person name="Yamamoto J."/>
            <person name="Kimura K."/>
            <person name="Ishii S."/>
            <person name="Watanabe K."/>
            <person name="Sugiyama A."/>
            <person name="Murakawa K."/>
            <person name="Kaida T."/>
            <person name="Tsuchiya K."/>
            <person name="Fukuzumi Y."/>
            <person name="Kumagai A."/>
            <person name="Oishi Y."/>
            <person name="Yamamoto S."/>
            <person name="Ono Y."/>
            <person name="Komori Y."/>
            <person name="Yamazaki M."/>
            <person name="Kisu Y."/>
            <person name="Nishikawa T."/>
            <person name="Sugano S."/>
            <person name="Nomura N."/>
            <person name="Isogai T."/>
        </authorList>
    </citation>
    <scope>NUCLEOTIDE SEQUENCE</scope>
    <source>
        <tissue evidence="3">Placenta</tissue>
    </source>
</reference>
<organism evidence="2">
    <name type="scientific">Homo sapiens</name>
    <name type="common">Human</name>
    <dbReference type="NCBI Taxonomy" id="9606"/>
    <lineage>
        <taxon>Eukaryota</taxon>
        <taxon>Metazoa</taxon>
        <taxon>Chordata</taxon>
        <taxon>Craniata</taxon>
        <taxon>Vertebrata</taxon>
        <taxon>Euteleostomi</taxon>
        <taxon>Mammalia</taxon>
        <taxon>Eutheria</taxon>
        <taxon>Euarchontoglires</taxon>
        <taxon>Primates</taxon>
        <taxon>Haplorrhini</taxon>
        <taxon>Catarrhini</taxon>
        <taxon>Hominidae</taxon>
        <taxon>Homo</taxon>
    </lineage>
</organism>
<feature type="compositionally biased region" description="Low complexity" evidence="1">
    <location>
        <begin position="162"/>
        <end position="177"/>
    </location>
</feature>
<feature type="compositionally biased region" description="Basic residues" evidence="1">
    <location>
        <begin position="1"/>
        <end position="11"/>
    </location>
</feature>
<reference evidence="2" key="1">
    <citation type="submission" date="2007-10" db="EMBL/GenBank/DDBJ databases">
        <title>NEDO human cDNA sequencing project focused on splicing variants.</title>
        <authorList>
            <person name="Wakamatsu A."/>
            <person name="Yamamoto J."/>
            <person name="Kimura K."/>
            <person name="Ishii S."/>
            <person name="Watanabe K."/>
            <person name="Sugiyama A."/>
            <person name="Murakawa K."/>
            <person name="Kaida T."/>
            <person name="Tsuchiya K."/>
            <person name="Fukuzumi Y."/>
            <person name="Kumagai A."/>
            <person name="Oishi Y."/>
            <person name="Yamamoto S."/>
            <person name="Ono Y."/>
            <person name="Komori Y."/>
            <person name="Yamazaki M."/>
            <person name="Kisu Y."/>
            <person name="Nishikawa T."/>
            <person name="Sugano S."/>
            <person name="Nomura N."/>
            <person name="Isogai T."/>
        </authorList>
    </citation>
    <scope>NUCLEOTIDE SEQUENCE</scope>
</reference>
<evidence type="ECO:0000313" key="2">
    <source>
        <dbReference type="EMBL" id="BAH12814.1"/>
    </source>
</evidence>
<feature type="compositionally biased region" description="Low complexity" evidence="1">
    <location>
        <begin position="132"/>
        <end position="153"/>
    </location>
</feature>
<sequence>MAGVRRERRTRGCATQPRRVKPRPQGPSRKSRLGRPDPTHGMRSPGSHRVPGSVLGVQGGGEDRKAAPRGCSAAGEARGSGFTRQALSRSPAEPGPGAQPAALRSQPGTWLSVSRPRRDSPEGYPPETPEESCAARPSSSLARPSTYRSQPRLRSLRRRLRSLQSQLPVLLTPGRPGSRPPPNRALRAPAAPCPGMRCCSLGRRY</sequence>
<dbReference type="EMBL" id="AK316303">
    <property type="protein sequence ID" value="BAH14674.1"/>
    <property type="molecule type" value="mRNA"/>
</dbReference>
<evidence type="ECO:0000256" key="1">
    <source>
        <dbReference type="SAM" id="MobiDB-lite"/>
    </source>
</evidence>
<accession>B7Z578</accession>
<feature type="region of interest" description="Disordered" evidence="1">
    <location>
        <begin position="1"/>
        <end position="192"/>
    </location>
</feature>
<protein>
    <submittedName>
        <fullName evidence="2">cDNA FLJ52632</fullName>
    </submittedName>
    <submittedName>
        <fullName evidence="3">cDNA, FLJ79202</fullName>
    </submittedName>
</protein>
<feature type="compositionally biased region" description="Low complexity" evidence="1">
    <location>
        <begin position="91"/>
        <end position="102"/>
    </location>
</feature>
<proteinExistence type="evidence at transcript level"/>
<dbReference type="AlphaFoldDB" id="B7Z578"/>